<dbReference type="PROSITE" id="PS50920">
    <property type="entry name" value="SOLCAR"/>
    <property type="match status" value="3"/>
</dbReference>
<protein>
    <submittedName>
        <fullName evidence="12">Mitochondrial Tpc1</fullName>
    </submittedName>
</protein>
<keyword evidence="4" id="KW-0677">Repeat</keyword>
<evidence type="ECO:0000256" key="9">
    <source>
        <dbReference type="PROSITE-ProRule" id="PRU00282"/>
    </source>
</evidence>
<evidence type="ECO:0000256" key="11">
    <source>
        <dbReference type="SAM" id="Phobius"/>
    </source>
</evidence>
<keyword evidence="3 9" id="KW-0812">Transmembrane</keyword>
<dbReference type="InterPro" id="IPR023395">
    <property type="entry name" value="MCP_dom_sf"/>
</dbReference>
<comment type="similarity">
    <text evidence="10">Belongs to the mitochondrial carrier (TC 2.A.29) family.</text>
</comment>
<gene>
    <name evidence="12" type="primary">Tpc1</name>
</gene>
<evidence type="ECO:0000256" key="8">
    <source>
        <dbReference type="ARBA" id="ARBA00023136"/>
    </source>
</evidence>
<feature type="repeat" description="Solcar" evidence="9">
    <location>
        <begin position="194"/>
        <end position="292"/>
    </location>
</feature>
<sequence length="304" mass="33072">MGGNHLSSNSDLTRTESVICGASAGLITRFVVAPLDLIKIRLQLNRHASFFPLISQIAKKEGLGSFWKGNAPAELLYVVYSGVQFSTLRLVNQFLSEEFGVRNEQVKQVLAGGVAGSTATFVSYPLDFLRTRGAANIGRRPPLSTSIRQIYAHSGIAGFYHGCSATVISVFPYMAIFFGTYSYLRESAKTEMASQYGSMFTASSLASVVSKAAVYPLDTIRKRVQVHGSRARRDALNAGYGHQYSHNFFRAGVQIVSREGLRGLYRGLLVSLAKAWPGSFMSIMVFEATLSVIRPSPSDGCGQI</sequence>
<name>A0A6M8YDS2_STABO</name>
<feature type="transmembrane region" description="Helical" evidence="11">
    <location>
        <begin position="158"/>
        <end position="184"/>
    </location>
</feature>
<dbReference type="GO" id="GO:0055085">
    <property type="term" value="P:transmembrane transport"/>
    <property type="evidence" value="ECO:0007669"/>
    <property type="project" value="InterPro"/>
</dbReference>
<accession>A0A6M8YDS2</accession>
<dbReference type="PRINTS" id="PR00926">
    <property type="entry name" value="MITOCARRIER"/>
</dbReference>
<dbReference type="Pfam" id="PF00153">
    <property type="entry name" value="Mito_carr"/>
    <property type="match status" value="3"/>
</dbReference>
<evidence type="ECO:0000313" key="12">
    <source>
        <dbReference type="EMBL" id="QKK35452.1"/>
    </source>
</evidence>
<evidence type="ECO:0000256" key="5">
    <source>
        <dbReference type="ARBA" id="ARBA00022792"/>
    </source>
</evidence>
<dbReference type="PANTHER" id="PTHR24089">
    <property type="entry name" value="SOLUTE CARRIER FAMILY 25"/>
    <property type="match status" value="1"/>
</dbReference>
<keyword evidence="6 11" id="KW-1133">Transmembrane helix</keyword>
<evidence type="ECO:0000256" key="3">
    <source>
        <dbReference type="ARBA" id="ARBA00022692"/>
    </source>
</evidence>
<dbReference type="InterPro" id="IPR002067">
    <property type="entry name" value="MCP"/>
</dbReference>
<reference evidence="12" key="1">
    <citation type="journal article" date="2020" name="Appl. Microbiol. Biotechnol.">
        <title>Identification and importance of mitochondrial citrate carriers and ATP citrate lyase for glycolipid production in Starmerella bombicola.</title>
        <authorList>
            <person name="Jezierska S."/>
            <person name="Claus S."/>
            <person name="Van Bogaert I.N.A."/>
        </authorList>
    </citation>
    <scope>NUCLEOTIDE SEQUENCE</scope>
</reference>
<dbReference type="AlphaFoldDB" id="A0A6M8YDS2"/>
<dbReference type="Gene3D" id="1.50.40.10">
    <property type="entry name" value="Mitochondrial carrier domain"/>
    <property type="match status" value="1"/>
</dbReference>
<keyword evidence="2 10" id="KW-0813">Transport</keyword>
<evidence type="ECO:0000256" key="10">
    <source>
        <dbReference type="RuleBase" id="RU000488"/>
    </source>
</evidence>
<evidence type="ECO:0000256" key="2">
    <source>
        <dbReference type="ARBA" id="ARBA00022448"/>
    </source>
</evidence>
<evidence type="ECO:0000256" key="4">
    <source>
        <dbReference type="ARBA" id="ARBA00022737"/>
    </source>
</evidence>
<dbReference type="EMBL" id="MT179584">
    <property type="protein sequence ID" value="QKK35452.1"/>
    <property type="molecule type" value="mRNA"/>
</dbReference>
<evidence type="ECO:0000256" key="7">
    <source>
        <dbReference type="ARBA" id="ARBA00023128"/>
    </source>
</evidence>
<dbReference type="InterPro" id="IPR018108">
    <property type="entry name" value="MCP_transmembrane"/>
</dbReference>
<feature type="repeat" description="Solcar" evidence="9">
    <location>
        <begin position="12"/>
        <end position="94"/>
    </location>
</feature>
<evidence type="ECO:0000256" key="6">
    <source>
        <dbReference type="ARBA" id="ARBA00022989"/>
    </source>
</evidence>
<keyword evidence="5" id="KW-0999">Mitochondrion inner membrane</keyword>
<dbReference type="SUPFAM" id="SSF103506">
    <property type="entry name" value="Mitochondrial carrier"/>
    <property type="match status" value="1"/>
</dbReference>
<comment type="subcellular location">
    <subcellularLocation>
        <location evidence="1">Mitochondrion inner membrane</location>
        <topology evidence="1">Multi-pass membrane protein</topology>
    </subcellularLocation>
</comment>
<proteinExistence type="evidence at transcript level"/>
<feature type="repeat" description="Solcar" evidence="9">
    <location>
        <begin position="103"/>
        <end position="187"/>
    </location>
</feature>
<keyword evidence="8 9" id="KW-0472">Membrane</keyword>
<keyword evidence="7" id="KW-0496">Mitochondrion</keyword>
<dbReference type="GO" id="GO:0005743">
    <property type="term" value="C:mitochondrial inner membrane"/>
    <property type="evidence" value="ECO:0007669"/>
    <property type="project" value="UniProtKB-SubCell"/>
</dbReference>
<organism evidence="12">
    <name type="scientific">Starmerella bombicola</name>
    <name type="common">Yeast</name>
    <name type="synonym">Candida bombicola</name>
    <dbReference type="NCBI Taxonomy" id="75736"/>
    <lineage>
        <taxon>Eukaryota</taxon>
        <taxon>Fungi</taxon>
        <taxon>Dikarya</taxon>
        <taxon>Ascomycota</taxon>
        <taxon>Saccharomycotina</taxon>
        <taxon>Dipodascomycetes</taxon>
        <taxon>Dipodascales</taxon>
        <taxon>Trichomonascaceae</taxon>
        <taxon>Starmerella</taxon>
    </lineage>
</organism>
<evidence type="ECO:0000256" key="1">
    <source>
        <dbReference type="ARBA" id="ARBA00004448"/>
    </source>
</evidence>
<feature type="transmembrane region" description="Helical" evidence="11">
    <location>
        <begin position="196"/>
        <end position="217"/>
    </location>
</feature>